<feature type="region of interest" description="Disordered" evidence="1">
    <location>
        <begin position="30"/>
        <end position="85"/>
    </location>
</feature>
<sequence>MVSHSELERLARIRIQVTGETLERALAVLRGDATESDTTDPDPAPDLTSVSESESDPEAAAATDAQQADASPRFPRPRRSHLRGL</sequence>
<organism evidence="2 3">
    <name type="scientific">Streptomyces noursei</name>
    <name type="common">Streptomyces albulus</name>
    <dbReference type="NCBI Taxonomy" id="1971"/>
    <lineage>
        <taxon>Bacteria</taxon>
        <taxon>Bacillati</taxon>
        <taxon>Actinomycetota</taxon>
        <taxon>Actinomycetes</taxon>
        <taxon>Kitasatosporales</taxon>
        <taxon>Streptomycetaceae</taxon>
        <taxon>Streptomyces</taxon>
    </lineage>
</organism>
<evidence type="ECO:0000256" key="1">
    <source>
        <dbReference type="SAM" id="MobiDB-lite"/>
    </source>
</evidence>
<keyword evidence="3" id="KW-1185">Reference proteome</keyword>
<gene>
    <name evidence="2" type="ORF">AOB60_06645</name>
</gene>
<dbReference type="EMBL" id="LJSN01000002">
    <property type="protein sequence ID" value="PNE40567.1"/>
    <property type="molecule type" value="Genomic_DNA"/>
</dbReference>
<protein>
    <submittedName>
        <fullName evidence="2">Uncharacterized protein</fullName>
    </submittedName>
</protein>
<accession>A0A2N8PHS7</accession>
<dbReference type="AlphaFoldDB" id="A0A2N8PHS7"/>
<feature type="compositionally biased region" description="Basic residues" evidence="1">
    <location>
        <begin position="75"/>
        <end position="85"/>
    </location>
</feature>
<feature type="compositionally biased region" description="Low complexity" evidence="1">
    <location>
        <begin position="58"/>
        <end position="72"/>
    </location>
</feature>
<comment type="caution">
    <text evidence="2">The sequence shown here is derived from an EMBL/GenBank/DDBJ whole genome shotgun (WGS) entry which is preliminary data.</text>
</comment>
<evidence type="ECO:0000313" key="2">
    <source>
        <dbReference type="EMBL" id="PNE40567.1"/>
    </source>
</evidence>
<reference evidence="3" key="1">
    <citation type="submission" date="2015-09" db="EMBL/GenBank/DDBJ databases">
        <authorList>
            <person name="Graham D.E."/>
            <person name="Mahan K.M."/>
            <person name="Klingeman D.M."/>
            <person name="Fida T."/>
            <person name="Giannone R.J."/>
            <person name="Hettich R.L."/>
            <person name="Parry R.J."/>
            <person name="Spain J.C."/>
        </authorList>
    </citation>
    <scope>NUCLEOTIDE SEQUENCE [LARGE SCALE GENOMIC DNA]</scope>
    <source>
        <strain evidence="3">JCM 4701</strain>
    </source>
</reference>
<dbReference type="Proteomes" id="UP000236047">
    <property type="component" value="Unassembled WGS sequence"/>
</dbReference>
<proteinExistence type="predicted"/>
<evidence type="ECO:0000313" key="3">
    <source>
        <dbReference type="Proteomes" id="UP000236047"/>
    </source>
</evidence>
<name>A0A2N8PHS7_STRNR</name>